<evidence type="ECO:0008006" key="11">
    <source>
        <dbReference type="Google" id="ProtNLM"/>
    </source>
</evidence>
<evidence type="ECO:0000256" key="7">
    <source>
        <dbReference type="ARBA" id="ARBA00023136"/>
    </source>
</evidence>
<feature type="transmembrane region" description="Helical" evidence="8">
    <location>
        <begin position="223"/>
        <end position="243"/>
    </location>
</feature>
<dbReference type="InterPro" id="IPR004776">
    <property type="entry name" value="Mem_transp_PIN-like"/>
</dbReference>
<accession>A0A4V3DXD4</accession>
<feature type="transmembrane region" description="Helical" evidence="8">
    <location>
        <begin position="123"/>
        <end position="146"/>
    </location>
</feature>
<dbReference type="GO" id="GO:0055085">
    <property type="term" value="P:transmembrane transport"/>
    <property type="evidence" value="ECO:0007669"/>
    <property type="project" value="InterPro"/>
</dbReference>
<evidence type="ECO:0000256" key="6">
    <source>
        <dbReference type="ARBA" id="ARBA00022989"/>
    </source>
</evidence>
<feature type="transmembrane region" description="Helical" evidence="8">
    <location>
        <begin position="192"/>
        <end position="211"/>
    </location>
</feature>
<name>A0A4V3DXD4_9HYPH</name>
<dbReference type="InterPro" id="IPR038770">
    <property type="entry name" value="Na+/solute_symporter_sf"/>
</dbReference>
<feature type="transmembrane region" description="Helical" evidence="8">
    <location>
        <begin position="96"/>
        <end position="117"/>
    </location>
</feature>
<evidence type="ECO:0000256" key="1">
    <source>
        <dbReference type="ARBA" id="ARBA00004651"/>
    </source>
</evidence>
<evidence type="ECO:0000313" key="10">
    <source>
        <dbReference type="Proteomes" id="UP000295122"/>
    </source>
</evidence>
<feature type="transmembrane region" description="Helical" evidence="8">
    <location>
        <begin position="249"/>
        <end position="269"/>
    </location>
</feature>
<comment type="caution">
    <text evidence="9">The sequence shown here is derived from an EMBL/GenBank/DDBJ whole genome shotgun (WGS) entry which is preliminary data.</text>
</comment>
<keyword evidence="6 8" id="KW-1133">Transmembrane helix</keyword>
<dbReference type="OrthoDB" id="9805563at2"/>
<feature type="transmembrane region" description="Helical" evidence="8">
    <location>
        <begin position="38"/>
        <end position="59"/>
    </location>
</feature>
<reference evidence="9 10" key="1">
    <citation type="submission" date="2019-03" db="EMBL/GenBank/DDBJ databases">
        <title>Genomic Encyclopedia of Type Strains, Phase IV (KMG-IV): sequencing the most valuable type-strain genomes for metagenomic binning, comparative biology and taxonomic classification.</title>
        <authorList>
            <person name="Goeker M."/>
        </authorList>
    </citation>
    <scope>NUCLEOTIDE SEQUENCE [LARGE SCALE GENOMIC DNA]</scope>
    <source>
        <strain evidence="9 10">DSM 25903</strain>
    </source>
</reference>
<dbReference type="EMBL" id="SNZR01000015">
    <property type="protein sequence ID" value="TDR88249.1"/>
    <property type="molecule type" value="Genomic_DNA"/>
</dbReference>
<dbReference type="Gene3D" id="1.20.1530.20">
    <property type="match status" value="1"/>
</dbReference>
<dbReference type="GO" id="GO:0005886">
    <property type="term" value="C:plasma membrane"/>
    <property type="evidence" value="ECO:0007669"/>
    <property type="project" value="UniProtKB-SubCell"/>
</dbReference>
<dbReference type="PANTHER" id="PTHR36838:SF4">
    <property type="entry name" value="AUXIN EFFLUX CARRIER FAMILY PROTEIN"/>
    <property type="match status" value="1"/>
</dbReference>
<feature type="transmembrane region" description="Helical" evidence="8">
    <location>
        <begin position="166"/>
        <end position="186"/>
    </location>
</feature>
<evidence type="ECO:0000256" key="3">
    <source>
        <dbReference type="ARBA" id="ARBA00022448"/>
    </source>
</evidence>
<feature type="transmembrane region" description="Helical" evidence="8">
    <location>
        <begin position="65"/>
        <end position="84"/>
    </location>
</feature>
<keyword evidence="3" id="KW-0813">Transport</keyword>
<evidence type="ECO:0000313" key="9">
    <source>
        <dbReference type="EMBL" id="TDR88249.1"/>
    </source>
</evidence>
<comment type="similarity">
    <text evidence="2">Belongs to the auxin efflux carrier (TC 2.A.69) family.</text>
</comment>
<comment type="subcellular location">
    <subcellularLocation>
        <location evidence="1">Cell membrane</location>
        <topology evidence="1">Multi-pass membrane protein</topology>
    </subcellularLocation>
</comment>
<organism evidence="9 10">
    <name type="scientific">Enterovirga rhinocerotis</name>
    <dbReference type="NCBI Taxonomy" id="1339210"/>
    <lineage>
        <taxon>Bacteria</taxon>
        <taxon>Pseudomonadati</taxon>
        <taxon>Pseudomonadota</taxon>
        <taxon>Alphaproteobacteria</taxon>
        <taxon>Hyphomicrobiales</taxon>
        <taxon>Methylobacteriaceae</taxon>
        <taxon>Enterovirga</taxon>
    </lineage>
</organism>
<gene>
    <name evidence="9" type="ORF">EV668_4121</name>
</gene>
<dbReference type="AlphaFoldDB" id="A0A4V3DXD4"/>
<evidence type="ECO:0000256" key="8">
    <source>
        <dbReference type="SAM" id="Phobius"/>
    </source>
</evidence>
<keyword evidence="5 8" id="KW-0812">Transmembrane</keyword>
<feature type="transmembrane region" description="Helical" evidence="8">
    <location>
        <begin position="7"/>
        <end position="26"/>
    </location>
</feature>
<proteinExistence type="inferred from homology"/>
<dbReference type="PANTHER" id="PTHR36838">
    <property type="entry name" value="AUXIN EFFLUX CARRIER FAMILY PROTEIN"/>
    <property type="match status" value="1"/>
</dbReference>
<evidence type="ECO:0000256" key="2">
    <source>
        <dbReference type="ARBA" id="ARBA00010145"/>
    </source>
</evidence>
<dbReference type="Proteomes" id="UP000295122">
    <property type="component" value="Unassembled WGS sequence"/>
</dbReference>
<keyword evidence="4" id="KW-1003">Cell membrane</keyword>
<dbReference type="RefSeq" id="WP_133773587.1">
    <property type="nucleotide sequence ID" value="NZ_SNZR01000015.1"/>
</dbReference>
<evidence type="ECO:0000256" key="4">
    <source>
        <dbReference type="ARBA" id="ARBA00022475"/>
    </source>
</evidence>
<keyword evidence="7 8" id="KW-0472">Membrane</keyword>
<keyword evidence="10" id="KW-1185">Reference proteome</keyword>
<dbReference type="Pfam" id="PF03547">
    <property type="entry name" value="Mem_trans"/>
    <property type="match status" value="1"/>
</dbReference>
<feature type="transmembrane region" description="Helical" evidence="8">
    <location>
        <begin position="278"/>
        <end position="300"/>
    </location>
</feature>
<sequence>MAPWIDAFLPTFGLIGLGAFLRARVLRDGAVWAGLETLTFWVLLPALLVHAIAGAPIAALPVAPILAVVWTGLLAGTALSLLVARITGADRPAMTSLVQGGIRFNTYMALGIASGLFGQQGLAIGGVVAGLIVTGVQAILAVVFVVSEGGRPSPLRIAVQTLKNPLLLGCLVGFAVSALGGLPPGIGPLFRTLGQASLALGLLCVGAGLVLESLREKPGMQVLTAGLKLVAMPALTLALGSVFGLDGTTLAVVVLIMGMPTATTAYVMARVLGGDARLMAAIITLQHLIAIATLPAWAAYLAR</sequence>
<evidence type="ECO:0000256" key="5">
    <source>
        <dbReference type="ARBA" id="ARBA00022692"/>
    </source>
</evidence>
<protein>
    <recommendedName>
        <fullName evidence="11">Transporter</fullName>
    </recommendedName>
</protein>